<protein>
    <submittedName>
        <fullName evidence="1 2">DNA polymerase III</fullName>
    </submittedName>
</protein>
<dbReference type="InterPro" id="IPR036397">
    <property type="entry name" value="RNaseH_sf"/>
</dbReference>
<evidence type="ECO:0000313" key="1">
    <source>
        <dbReference type="EMBL" id="MCQ4793478.1"/>
    </source>
</evidence>
<gene>
    <name evidence="2" type="ORF">B0487_1823</name>
    <name evidence="1" type="ORF">NE692_08410</name>
</gene>
<dbReference type="SUPFAM" id="SSF53098">
    <property type="entry name" value="Ribonuclease H-like"/>
    <property type="match status" value="1"/>
</dbReference>
<reference evidence="1" key="2">
    <citation type="submission" date="2022-06" db="EMBL/GenBank/DDBJ databases">
        <title>Isolation of gut microbiota from human fecal samples.</title>
        <authorList>
            <person name="Pamer E.G."/>
            <person name="Barat B."/>
            <person name="Waligurski E."/>
            <person name="Medina S."/>
            <person name="Paddock L."/>
            <person name="Mostad J."/>
        </authorList>
    </citation>
    <scope>NUCLEOTIDE SEQUENCE</scope>
    <source>
        <strain evidence="1">SL.1.01</strain>
    </source>
</reference>
<proteinExistence type="predicted"/>
<dbReference type="Proteomes" id="UP001206013">
    <property type="component" value="Unassembled WGS sequence"/>
</dbReference>
<dbReference type="RefSeq" id="WP_038444961.1">
    <property type="nucleotide sequence ID" value="NZ_AP028457.1"/>
</dbReference>
<dbReference type="InterPro" id="IPR012337">
    <property type="entry name" value="RNaseH-like_sf"/>
</dbReference>
<dbReference type="KEGG" id="badl:BADO_1435"/>
<evidence type="ECO:0000313" key="2">
    <source>
        <dbReference type="EMBL" id="OSG85378.1"/>
    </source>
</evidence>
<accession>A0A076JIG6</accession>
<dbReference type="Gene3D" id="3.30.420.10">
    <property type="entry name" value="Ribonuclease H-like superfamily/Ribonuclease H"/>
    <property type="match status" value="1"/>
</dbReference>
<dbReference type="EMBL" id="JANFYM010000009">
    <property type="protein sequence ID" value="MCQ4793478.1"/>
    <property type="molecule type" value="Genomic_DNA"/>
</dbReference>
<comment type="caution">
    <text evidence="2">The sequence shown here is derived from an EMBL/GenBank/DDBJ whole genome shotgun (WGS) entry which is preliminary data.</text>
</comment>
<dbReference type="AlphaFoldDB" id="A0A076JIG6"/>
<reference evidence="2 3" key="1">
    <citation type="journal article" date="2016" name="Sci. Rep.">
        <title>Evaluation of genetic diversity among strains of the human gut commensal Bifidobacterium adolescentis.</title>
        <authorList>
            <person name="Duranti S."/>
            <person name="Milani C."/>
            <person name="Lugli G.A."/>
            <person name="Mancabelli L."/>
            <person name="Turroni F."/>
            <person name="Ferrario C."/>
            <person name="Mangifesta M."/>
            <person name="Viappiani A."/>
            <person name="Sanchez B."/>
            <person name="Margolles A."/>
            <person name="van Sinderen D."/>
            <person name="Ventura M."/>
        </authorList>
    </citation>
    <scope>NUCLEOTIDE SEQUENCE [LARGE SCALE GENOMIC DNA]</scope>
    <source>
        <strain evidence="2 3">487B</strain>
    </source>
</reference>
<organism evidence="2 3">
    <name type="scientific">Bifidobacterium adolescentis</name>
    <dbReference type="NCBI Taxonomy" id="1680"/>
    <lineage>
        <taxon>Bacteria</taxon>
        <taxon>Bacillati</taxon>
        <taxon>Actinomycetota</taxon>
        <taxon>Actinomycetes</taxon>
        <taxon>Bifidobacteriales</taxon>
        <taxon>Bifidobacteriaceae</taxon>
        <taxon>Bifidobacterium</taxon>
    </lineage>
</organism>
<dbReference type="EMBL" id="LNKD01000004">
    <property type="protein sequence ID" value="OSG85378.1"/>
    <property type="molecule type" value="Genomic_DNA"/>
</dbReference>
<name>A0A076JIG6_BIFAD</name>
<evidence type="ECO:0000313" key="3">
    <source>
        <dbReference type="Proteomes" id="UP000193377"/>
    </source>
</evidence>
<dbReference type="KEGG" id="bado:BBMN23_1410"/>
<dbReference type="GO" id="GO:0003676">
    <property type="term" value="F:nucleic acid binding"/>
    <property type="evidence" value="ECO:0007669"/>
    <property type="project" value="InterPro"/>
</dbReference>
<sequence length="485" mass="54061">MNESTMNLSWLDDAKQDIEQWSASMPNDADNQPIDWRWVSSLDLRNGIGAATRQHVDLLAMLRSSSPQLSAPQLHALLKDDLAIRDRLEPTIAQCNSTFMMDYDRLIASYRLPRALAYANRRLCDEIAVLRQIGVAMGLWTVTEERRERVTVPVLLPGSALASEGVALDDIQDRTADIVNGRAARRAAEKSQKRASDYAMSRANLSGVTSPGGSTLFDYGSETKSAEAAQLRRMAEYRKSDWRDAYLPGRDVDNVMGIDIETTGTDPARVYIIDVGFEYMNMISPRPAAAPTGYQYEQSYYETGDAYGQSRLSFGVPAENATLGNPLILDLTGIDVRDRASGFRLFDEWPEAQIGLLQRLEQQPYVAHNARFEHSFFMLNVAGYAESYRAGKITIIDTLPMSRRWDEGSIPDDEHPYGNNTLDAYAKRQGALDESKSERHLGLEDTHIMLVAMKHHLGVLHGEGRGPWGANGKSGIGGKHCGRRW</sequence>
<dbReference type="Proteomes" id="UP000193377">
    <property type="component" value="Unassembled WGS sequence"/>
</dbReference>
<dbReference type="eggNOG" id="COG0847">
    <property type="taxonomic scope" value="Bacteria"/>
</dbReference>